<keyword evidence="1" id="KW-1133">Transmembrane helix</keyword>
<dbReference type="Proteomes" id="UP000523197">
    <property type="component" value="Unassembled WGS sequence"/>
</dbReference>
<proteinExistence type="predicted"/>
<gene>
    <name evidence="2" type="ORF">HLX92_25875</name>
</gene>
<reference evidence="2 3" key="1">
    <citation type="submission" date="2020-05" db="EMBL/GenBank/DDBJ databases">
        <title>Epidemiological investigations into extended-spectrum beta-lactam resistant Escherichia coli ST457 carried by Australian Silver gulls identified clonal lineages that cause ExPEC disease.</title>
        <authorList>
            <person name="Nesporova K."/>
            <person name="Wyrsch E.R."/>
            <person name="Valcek A."/>
            <person name="Bitar I."/>
            <person name="Chaw K."/>
            <person name="Harris P."/>
            <person name="Hrabak J."/>
            <person name="Djordjevic S.P."/>
            <person name="Dolejska M."/>
        </authorList>
    </citation>
    <scope>NUCLEOTIDE SEQUENCE [LARGE SCALE GENOMIC DNA]</scope>
    <source>
        <strain evidence="2 3">CE1966</strain>
    </source>
</reference>
<dbReference type="AlphaFoldDB" id="A0A0K3T8Z2"/>
<evidence type="ECO:0000313" key="2">
    <source>
        <dbReference type="EMBL" id="MBA1889557.1"/>
    </source>
</evidence>
<dbReference type="EMBL" id="JABFNF010000221">
    <property type="protein sequence ID" value="MBA1889557.1"/>
    <property type="molecule type" value="Genomic_DNA"/>
</dbReference>
<evidence type="ECO:0000256" key="1">
    <source>
        <dbReference type="SAM" id="Phobius"/>
    </source>
</evidence>
<dbReference type="GeneID" id="75056253"/>
<organism evidence="2 3">
    <name type="scientific">Escherichia coli</name>
    <dbReference type="NCBI Taxonomy" id="562"/>
    <lineage>
        <taxon>Bacteria</taxon>
        <taxon>Pseudomonadati</taxon>
        <taxon>Pseudomonadota</taxon>
        <taxon>Gammaproteobacteria</taxon>
        <taxon>Enterobacterales</taxon>
        <taxon>Enterobacteriaceae</taxon>
        <taxon>Escherichia</taxon>
    </lineage>
</organism>
<name>A0A0K3T8Z2_ECOLX</name>
<protein>
    <recommendedName>
        <fullName evidence="4">DUF4760 domain-containing protein</fullName>
    </recommendedName>
</protein>
<sequence length="169" mass="18802">MSGWDNGIDAVSAIAAIASAVATYLAWRSSEASRATSEKALQLQGKQYLYETLKACAERANSYSKGKKGADWSFHDAANIVRCLNMAMGSIINYSDTNNQDAMKGLKQFFISQLNMELFEELNYEVGPDAFFHGEELTSMTSDIYSQWLNIISFFNLMIVTDDDLADET</sequence>
<feature type="transmembrane region" description="Helical" evidence="1">
    <location>
        <begin position="6"/>
        <end position="27"/>
    </location>
</feature>
<comment type="caution">
    <text evidence="2">The sequence shown here is derived from an EMBL/GenBank/DDBJ whole genome shotgun (WGS) entry which is preliminary data.</text>
</comment>
<evidence type="ECO:0008006" key="4">
    <source>
        <dbReference type="Google" id="ProtNLM"/>
    </source>
</evidence>
<dbReference type="RefSeq" id="WP_000017329.1">
    <property type="nucleotide sequence ID" value="NZ_AP021893.1"/>
</dbReference>
<keyword evidence="1" id="KW-0472">Membrane</keyword>
<evidence type="ECO:0000313" key="3">
    <source>
        <dbReference type="Proteomes" id="UP000523197"/>
    </source>
</evidence>
<keyword evidence="1" id="KW-0812">Transmembrane</keyword>
<accession>A0A0K3T8Z2</accession>